<dbReference type="EMBL" id="CM056785">
    <property type="protein sequence ID" value="KAJ8728162.1"/>
    <property type="molecule type" value="Genomic_DNA"/>
</dbReference>
<protein>
    <submittedName>
        <fullName evidence="1">Uncharacterized protein</fullName>
    </submittedName>
</protein>
<proteinExistence type="predicted"/>
<dbReference type="Proteomes" id="UP001231649">
    <property type="component" value="Chromosome 9"/>
</dbReference>
<gene>
    <name evidence="1" type="ORF">PYW08_016547</name>
</gene>
<sequence length="2206" mass="239527">MDITFRRFWKLYAIIIFSFIVEATSSNNNETSPERRQSRVTGRIVKLYSGTRPEPILCAGEGFQADPRDCAVFYRCMKSGSGKYTVFRFQCGPGTVYDPDTEVCNHPRSTKRSECGGLPSPPLPVASVDGLNNNDIEEVNIQNEIPSPISNTPIGVESTTGAKATFTTLNPWSVSSLAIHAQTPTKRQTSEVSTISTSLLPGSTVGYTSVDNTVNQFNLAQNTVTKNQQHNMVSKTTSLPTMSAAIPQSNSRENVCSSDGFMGDSENCRKFYRCVANQRGTYTRFEFSCSETTVWDDDTQSCNHAWAVKRSRCGRSNQDNLFTTNAEIPQRDSSTDKTIQQQLQISYGTKVNQTQTQISNGSSVIQNQTQINYGDRLGQNKKTKAKQNQTQISHGSAVSQAQTQIDFSDKGFQTQLQIDHSKQASQTQTQIHESTTSSSSLSTSSSTNHVNNQKDNRCERSGFMGDSNDCKKFYRCVDNGRGGYAKFDFSCGEGTVWDQSIEACNHVWAVKDCGGKGSAQTVGTTEAAISTSHSTQNYFPTTSNEPHHTTSEHVDTEDNEDSGYGQQNQNPTTSSSTTLSSTTLSSTTASSTTEKSSSNGNGNCQSSGFMGDANDCKIFYRCVENGKGSFTKYEFKCGEGTVWDSDIEACNHAWAVKRCGGNASTDINNIETTTEQQNTPSTAHTQSTIVTQSSTESGATQNDDYDTGYGSANNEVTSSTTSTSKKPQNGGQNVNNICTSSGFMGDENDCKKFYRCVDNGNGGYTRYEFTCGEGTVWDSKIDACNHAWAVEKCGGSTINQEATTQAKPITNHEVTDSSSTEGNINAGSSTLLPITTSSTSIITESVSTSSNECTKSGFMGDQKDCKKFYRCVDNGQGSFTKYEFSCGEGTVWDQKIEACNHAWAVEKCGGSVGASTGHYETTTQFHPTMSDEIDNGYPSNIDTGTQITTQSTSTHSTSESTKPSGGNNCINSGFIGDQNDCKKFYRCVDDGNGKYTRYEFTCGEGTLWDQSIEACNHAWAVKDCGKLGNQTAHPSSESPTQGTLTTETEDLGYPQSTEKTSTLTTNGYPESESGEACSQEGFMGDKKNCKKFYRCVDNGRGGFTKYEFTCGEGTYWNQEILSCDHATSDKTCGEKESSSTTQTSRPIHDEIYTEETSMSSSTTEGFVNEQTQRPAVSSGTCTSEGFYGDQNDCKKFYRCVDNGKGGYTKYDFACGDGTIWDQEMQTCNHESSNKKCSLSSPPNAQTTEHQPSAGNDISMTTESQIQHSTEKTNTSSTSTSSSNQCSSEGFFADPNDCKKFIRCVSNEKGGYTKYEFTCGEGTIWVQDILACDHDTGDAICSTQTTSKPSGTEGQHQTTQINEVSTSTSEPQTIDKQEDEYDNGNSNKPSQPGSGDCSSEGFYANKNDCRQFYRCVDNGQGGFTKYDFTCGEGTAWDSEIQTCNHIDQVKTCHGASETQPVMHDEDNSPSTESSSTTASDTTSSGSTTTSATSSGSTTTSATSSGSTTTSATFSGSTTTTATSSSTTASGTNNQGTSGNKDTCESEGFFGNTQDCKKFYRCVDNGNGGYTKYDFDCGEGTIWDQDVTTCNHPRDVVNPSCNQKQDGSTTSTTAASSSSTSESSSSNESSSPPGSSTTTLSSSQTTTESSQGSTNCSQEETSKKPSNQNITCDKAGYFANPNDCKKFYRCVDWDGDGKRFSVYHFDCGEGTIWDPAVETCNHEDSVYPPRDCSGSQSQSGNPPATEGTTTAKQETTSTQESTSTQTTSTTESSTEQTTQSTTSQPTTSSEKTTTTQQTTISEKPTTQQSTTSQPTTTQKSTTSEQTTQQSTTSEQTTQQSTTSEQTTQQSTTSEQTTKQPTSEQTTTQLSTTAEQTTTQQSTSSEQTTTQQSTTSEQTTTEQSTPSEQTTTQQSSTSKQTTQNPTTSEQTTETTTTTEQSTTSEPTTTEQSTTSESTTEQSTSTSESSTSEQSTTEQSTATEQSTTEETTTSEGITTELSATEQSTTEQTNESSTTESGTDESTSENKCPETDENQSLFVCPTSFKRHPKYCNLFYQCDEDDDTHDVKIAVFTCPNNTIYDESQTRCVEESKADKKCDGKIAQKRRFRRFDKHYKEPLVVTKDSHACPSAGYFSFEKDSECSPAFLKCKTDKTNKLRGLVHQCPTGYLYWSISKRCEPMNKVKDCRRSQNNWTGRWEIPVERRNVAPS</sequence>
<keyword evidence="2" id="KW-1185">Reference proteome</keyword>
<comment type="caution">
    <text evidence="1">The sequence shown here is derived from an EMBL/GenBank/DDBJ whole genome shotgun (WGS) entry which is preliminary data.</text>
</comment>
<name>A0ACC2QZQ0_9NEOP</name>
<organism evidence="1 2">
    <name type="scientific">Mythimna loreyi</name>
    <dbReference type="NCBI Taxonomy" id="667449"/>
    <lineage>
        <taxon>Eukaryota</taxon>
        <taxon>Metazoa</taxon>
        <taxon>Ecdysozoa</taxon>
        <taxon>Arthropoda</taxon>
        <taxon>Hexapoda</taxon>
        <taxon>Insecta</taxon>
        <taxon>Pterygota</taxon>
        <taxon>Neoptera</taxon>
        <taxon>Endopterygota</taxon>
        <taxon>Lepidoptera</taxon>
        <taxon>Glossata</taxon>
        <taxon>Ditrysia</taxon>
        <taxon>Noctuoidea</taxon>
        <taxon>Noctuidae</taxon>
        <taxon>Noctuinae</taxon>
        <taxon>Hadenini</taxon>
        <taxon>Mythimna</taxon>
    </lineage>
</organism>
<evidence type="ECO:0000313" key="1">
    <source>
        <dbReference type="EMBL" id="KAJ8728162.1"/>
    </source>
</evidence>
<evidence type="ECO:0000313" key="2">
    <source>
        <dbReference type="Proteomes" id="UP001231649"/>
    </source>
</evidence>
<accession>A0ACC2QZQ0</accession>
<reference evidence="1" key="1">
    <citation type="submission" date="2023-03" db="EMBL/GenBank/DDBJ databases">
        <title>Chromosome-level genomes of two armyworms, Mythimna separata and Mythimna loreyi, provide insights into the biosynthesis and reception of sex pheromones.</title>
        <authorList>
            <person name="Zhao H."/>
        </authorList>
    </citation>
    <scope>NUCLEOTIDE SEQUENCE</scope>
    <source>
        <strain evidence="1">BeijingLab</strain>
    </source>
</reference>